<reference evidence="1" key="1">
    <citation type="submission" date="2023-12" db="EMBL/GenBank/DDBJ databases">
        <title>Genome assembly of Anisodus tanguticus.</title>
        <authorList>
            <person name="Wang Y.-J."/>
        </authorList>
    </citation>
    <scope>NUCLEOTIDE SEQUENCE</scope>
    <source>
        <strain evidence="1">KB-2021</strain>
        <tissue evidence="1">Leaf</tissue>
    </source>
</reference>
<evidence type="ECO:0000313" key="1">
    <source>
        <dbReference type="EMBL" id="KAK4357368.1"/>
    </source>
</evidence>
<dbReference type="EMBL" id="JAVYJV010000012">
    <property type="protein sequence ID" value="KAK4357368.1"/>
    <property type="molecule type" value="Genomic_DNA"/>
</dbReference>
<dbReference type="AlphaFoldDB" id="A0AAE1V5N1"/>
<organism evidence="1 2">
    <name type="scientific">Anisodus tanguticus</name>
    <dbReference type="NCBI Taxonomy" id="243964"/>
    <lineage>
        <taxon>Eukaryota</taxon>
        <taxon>Viridiplantae</taxon>
        <taxon>Streptophyta</taxon>
        <taxon>Embryophyta</taxon>
        <taxon>Tracheophyta</taxon>
        <taxon>Spermatophyta</taxon>
        <taxon>Magnoliopsida</taxon>
        <taxon>eudicotyledons</taxon>
        <taxon>Gunneridae</taxon>
        <taxon>Pentapetalae</taxon>
        <taxon>asterids</taxon>
        <taxon>lamiids</taxon>
        <taxon>Solanales</taxon>
        <taxon>Solanaceae</taxon>
        <taxon>Solanoideae</taxon>
        <taxon>Hyoscyameae</taxon>
        <taxon>Anisodus</taxon>
    </lineage>
</organism>
<dbReference type="Proteomes" id="UP001291623">
    <property type="component" value="Unassembled WGS sequence"/>
</dbReference>
<accession>A0AAE1V5N1</accession>
<proteinExistence type="predicted"/>
<sequence length="196" mass="22178">MRKNSIKEPMRKKKVVGVGKTCVAVDRGTTRKKANPHYLMKMKFVKNEEHGSLSKKQKEELIEVERKEILMSQKVLKGRVFNSDIANQPDRKSMATVPDLFLLENLASFTLVHFPALMLEHMIKIKSVKDGKYGTSMISNMIEAQERATAEVTKLIILLAQRDSKIVVLKAEIQQKSQLQEGPGTSKAMKNENAQL</sequence>
<comment type="caution">
    <text evidence="1">The sequence shown here is derived from an EMBL/GenBank/DDBJ whole genome shotgun (WGS) entry which is preliminary data.</text>
</comment>
<keyword evidence="2" id="KW-1185">Reference proteome</keyword>
<protein>
    <submittedName>
        <fullName evidence="1">Uncharacterized protein</fullName>
    </submittedName>
</protein>
<evidence type="ECO:0000313" key="2">
    <source>
        <dbReference type="Proteomes" id="UP001291623"/>
    </source>
</evidence>
<gene>
    <name evidence="1" type="ORF">RND71_022978</name>
</gene>
<name>A0AAE1V5N1_9SOLA</name>